<name>A0AAN8YQ07_SOLBU</name>
<sequence length="38" mass="4512">MNSKGRLLLPQRESRLLDSCLQMLLILNCWLKKLQLEN</sequence>
<organism evidence="1 2">
    <name type="scientific">Solanum bulbocastanum</name>
    <name type="common">Wild potato</name>
    <dbReference type="NCBI Taxonomy" id="147425"/>
    <lineage>
        <taxon>Eukaryota</taxon>
        <taxon>Viridiplantae</taxon>
        <taxon>Streptophyta</taxon>
        <taxon>Embryophyta</taxon>
        <taxon>Tracheophyta</taxon>
        <taxon>Spermatophyta</taxon>
        <taxon>Magnoliopsida</taxon>
        <taxon>eudicotyledons</taxon>
        <taxon>Gunneridae</taxon>
        <taxon>Pentapetalae</taxon>
        <taxon>asterids</taxon>
        <taxon>lamiids</taxon>
        <taxon>Solanales</taxon>
        <taxon>Solanaceae</taxon>
        <taxon>Solanoideae</taxon>
        <taxon>Solaneae</taxon>
        <taxon>Solanum</taxon>
    </lineage>
</organism>
<protein>
    <submittedName>
        <fullName evidence="1">Uncharacterized protein</fullName>
    </submittedName>
</protein>
<accession>A0AAN8YQ07</accession>
<dbReference type="Proteomes" id="UP001371456">
    <property type="component" value="Unassembled WGS sequence"/>
</dbReference>
<keyword evidence="2" id="KW-1185">Reference proteome</keyword>
<dbReference type="AlphaFoldDB" id="A0AAN8YQ07"/>
<gene>
    <name evidence="1" type="ORF">RDI58_003673</name>
</gene>
<proteinExistence type="predicted"/>
<dbReference type="EMBL" id="JBANQN010000001">
    <property type="protein sequence ID" value="KAK6805888.1"/>
    <property type="molecule type" value="Genomic_DNA"/>
</dbReference>
<evidence type="ECO:0000313" key="1">
    <source>
        <dbReference type="EMBL" id="KAK6805888.1"/>
    </source>
</evidence>
<evidence type="ECO:0000313" key="2">
    <source>
        <dbReference type="Proteomes" id="UP001371456"/>
    </source>
</evidence>
<comment type="caution">
    <text evidence="1">The sequence shown here is derived from an EMBL/GenBank/DDBJ whole genome shotgun (WGS) entry which is preliminary data.</text>
</comment>
<reference evidence="1 2" key="1">
    <citation type="submission" date="2024-02" db="EMBL/GenBank/DDBJ databases">
        <title>de novo genome assembly of Solanum bulbocastanum strain 11H21.</title>
        <authorList>
            <person name="Hosaka A.J."/>
        </authorList>
    </citation>
    <scope>NUCLEOTIDE SEQUENCE [LARGE SCALE GENOMIC DNA]</scope>
    <source>
        <tissue evidence="1">Young leaves</tissue>
    </source>
</reference>